<evidence type="ECO:0000313" key="2">
    <source>
        <dbReference type="EMBL" id="KAK8835452.1"/>
    </source>
</evidence>
<dbReference type="EMBL" id="JAPFFF010000103">
    <property type="protein sequence ID" value="KAK8835452.1"/>
    <property type="molecule type" value="Genomic_DNA"/>
</dbReference>
<organism evidence="2 3">
    <name type="scientific">Tritrichomonas musculus</name>
    <dbReference type="NCBI Taxonomy" id="1915356"/>
    <lineage>
        <taxon>Eukaryota</taxon>
        <taxon>Metamonada</taxon>
        <taxon>Parabasalia</taxon>
        <taxon>Tritrichomonadida</taxon>
        <taxon>Tritrichomonadidae</taxon>
        <taxon>Tritrichomonas</taxon>
    </lineage>
</organism>
<proteinExistence type="predicted"/>
<dbReference type="Pfam" id="PF05133">
    <property type="entry name" value="SPP1_portal"/>
    <property type="match status" value="1"/>
</dbReference>
<evidence type="ECO:0000313" key="3">
    <source>
        <dbReference type="Proteomes" id="UP001470230"/>
    </source>
</evidence>
<gene>
    <name evidence="2" type="ORF">M9Y10_004556</name>
</gene>
<dbReference type="InterPro" id="IPR021145">
    <property type="entry name" value="Portal_protein_SPP1_Gp6-like"/>
</dbReference>
<accession>A0ABR2GPF8</accession>
<sequence length="472" mass="54288">MKIEEFFKIRGYDIKGIIEYKSNNSEYLGWYKGFVENFHKYYIYNGEREVFNNRYTLNMPKKICESFADFLMNERVKITLGDDKSTDILNELLIKSNFWVKANQAVEKTFALGTGCFLLSLDKEKEIKLQFVNADNIYPLTYDNEGITECAFVSDKSVFNKETLQTEVIRDVQTHTLDDLGNYVIRNFRFIVSEGEDLREIPVNDIPAEVQTGSDLRWFVPIKPNVVNNIYLDSPFGLPIYANSLDTIKALDLTYDSFVNEIQNGRKRLFVTQEAMKVGSDGCFKNAFDPTDVLFYILDGNFSDNKSNYVQEVNGELRVTDLNNSIQTNLNLLSTKLGLGEQYFKFENGAIAKTATEVISENSDLFRTIKKHEVILESALIELVHNIAKIGKEANIFAISDENISIDFDDSIIESKEQEIKKDRLDVEMGAMSLTEYRMKWYGEDEKTAKSKIEEINTSNNTHDFSKKEVNK</sequence>
<feature type="region of interest" description="Disordered" evidence="1">
    <location>
        <begin position="453"/>
        <end position="472"/>
    </location>
</feature>
<evidence type="ECO:0008006" key="4">
    <source>
        <dbReference type="Google" id="ProtNLM"/>
    </source>
</evidence>
<comment type="caution">
    <text evidence="2">The sequence shown here is derived from an EMBL/GenBank/DDBJ whole genome shotgun (WGS) entry which is preliminary data.</text>
</comment>
<reference evidence="2 3" key="1">
    <citation type="submission" date="2024-04" db="EMBL/GenBank/DDBJ databases">
        <title>Tritrichomonas musculus Genome.</title>
        <authorList>
            <person name="Alves-Ferreira E."/>
            <person name="Grigg M."/>
            <person name="Lorenzi H."/>
            <person name="Galac M."/>
        </authorList>
    </citation>
    <scope>NUCLEOTIDE SEQUENCE [LARGE SCALE GENOMIC DNA]</scope>
    <source>
        <strain evidence="2 3">EAF2021</strain>
    </source>
</reference>
<evidence type="ECO:0000256" key="1">
    <source>
        <dbReference type="SAM" id="MobiDB-lite"/>
    </source>
</evidence>
<keyword evidence="3" id="KW-1185">Reference proteome</keyword>
<protein>
    <recommendedName>
        <fullName evidence="4">Portal protein</fullName>
    </recommendedName>
</protein>
<dbReference type="Proteomes" id="UP001470230">
    <property type="component" value="Unassembled WGS sequence"/>
</dbReference>
<name>A0ABR2GPF8_9EUKA</name>